<dbReference type="EMBL" id="JAAAUY010000041">
    <property type="protein sequence ID" value="KAF9336948.1"/>
    <property type="molecule type" value="Genomic_DNA"/>
</dbReference>
<protein>
    <submittedName>
        <fullName evidence="2">F-box and leucine-rich repeat protein 4</fullName>
    </submittedName>
</protein>
<reference evidence="2" key="1">
    <citation type="journal article" date="2020" name="Fungal Divers.">
        <title>Resolving the Mortierellaceae phylogeny through synthesis of multi-gene phylogenetics and phylogenomics.</title>
        <authorList>
            <person name="Vandepol N."/>
            <person name="Liber J."/>
            <person name="Desiro A."/>
            <person name="Na H."/>
            <person name="Kennedy M."/>
            <person name="Barry K."/>
            <person name="Grigoriev I.V."/>
            <person name="Miller A.N."/>
            <person name="O'Donnell K."/>
            <person name="Stajich J.E."/>
            <person name="Bonito G."/>
        </authorList>
    </citation>
    <scope>NUCLEOTIDE SEQUENCE</scope>
    <source>
        <strain evidence="2">NVP1</strain>
    </source>
</reference>
<dbReference type="InterPro" id="IPR006553">
    <property type="entry name" value="Leu-rich_rpt_Cys-con_subtyp"/>
</dbReference>
<feature type="region of interest" description="Disordered" evidence="1">
    <location>
        <begin position="440"/>
        <end position="492"/>
    </location>
</feature>
<feature type="compositionally biased region" description="Basic and acidic residues" evidence="1">
    <location>
        <begin position="459"/>
        <end position="484"/>
    </location>
</feature>
<organism evidence="2 3">
    <name type="scientific">Podila minutissima</name>
    <dbReference type="NCBI Taxonomy" id="64525"/>
    <lineage>
        <taxon>Eukaryota</taxon>
        <taxon>Fungi</taxon>
        <taxon>Fungi incertae sedis</taxon>
        <taxon>Mucoromycota</taxon>
        <taxon>Mortierellomycotina</taxon>
        <taxon>Mortierellomycetes</taxon>
        <taxon>Mortierellales</taxon>
        <taxon>Mortierellaceae</taxon>
        <taxon>Podila</taxon>
    </lineage>
</organism>
<accession>A0A9P5VQJ0</accession>
<dbReference type="SUPFAM" id="SSF52047">
    <property type="entry name" value="RNI-like"/>
    <property type="match status" value="1"/>
</dbReference>
<dbReference type="CDD" id="cd09917">
    <property type="entry name" value="F-box_SF"/>
    <property type="match status" value="1"/>
</dbReference>
<dbReference type="GO" id="GO:0019005">
    <property type="term" value="C:SCF ubiquitin ligase complex"/>
    <property type="evidence" value="ECO:0007669"/>
    <property type="project" value="TreeGrafter"/>
</dbReference>
<dbReference type="PANTHER" id="PTHR13318">
    <property type="entry name" value="PARTNER OF PAIRED, ISOFORM B-RELATED"/>
    <property type="match status" value="1"/>
</dbReference>
<feature type="region of interest" description="Disordered" evidence="1">
    <location>
        <begin position="518"/>
        <end position="537"/>
    </location>
</feature>
<evidence type="ECO:0000313" key="3">
    <source>
        <dbReference type="Proteomes" id="UP000696485"/>
    </source>
</evidence>
<feature type="compositionally biased region" description="Acidic residues" evidence="1">
    <location>
        <begin position="446"/>
        <end position="457"/>
    </location>
</feature>
<dbReference type="Proteomes" id="UP000696485">
    <property type="component" value="Unassembled WGS sequence"/>
</dbReference>
<name>A0A9P5VQJ0_9FUNG</name>
<sequence>MNELPSTLVVDIPEIIYMIVGYLDEPTLRKTALVCKAWSQHSIRLLWNQLIIPKDWYSHDLSPLWPGLDRNGHLLKALCLQLSPATRMAQDIDLAQIVNQLTNLLSRTPNLERLQIQVPRKIKSTLLSTVAIHAKNLKQFDTDLLEWNSADVTVLLKGCPALTQIAGHNFTGNILQAIAQTSPQQLCKIDCTRPLFDDDELVEFASQFPDLVQLSVSVHPFLTAMALMGVAQYCHKLEHINFRFCLGLQANGFQALLGASPNLRVLDLGLTEVLDADIALVAGQCPQLETLKLPFCSHITEASIRGIVSSCARLLHLDVSFCDKILLSIFDADIAWACERLDHLDISGIHGSYAVDVTRACMLLPAMYRQLGRLTVLRYLKMAGHGFSLQMLDVGKSELSKLKKLETLDISKLRKPLPWKDLVEIGDLFPRLTEFQFRSSDVIPPELDEEEKEEGGDESTTKDVPEAEKTLEDAALEPAKEKEPPSQALLTEDIPMAEVMKATLFSGLEISFRLNGEDEEGEVGAEEGFGFPGGVPF</sequence>
<evidence type="ECO:0000256" key="1">
    <source>
        <dbReference type="SAM" id="MobiDB-lite"/>
    </source>
</evidence>
<proteinExistence type="predicted"/>
<comment type="caution">
    <text evidence="2">The sequence shown here is derived from an EMBL/GenBank/DDBJ whole genome shotgun (WGS) entry which is preliminary data.</text>
</comment>
<dbReference type="Gene3D" id="3.80.10.10">
    <property type="entry name" value="Ribonuclease Inhibitor"/>
    <property type="match status" value="2"/>
</dbReference>
<dbReference type="AlphaFoldDB" id="A0A9P5VQJ0"/>
<dbReference type="SMART" id="SM00367">
    <property type="entry name" value="LRR_CC"/>
    <property type="match status" value="2"/>
</dbReference>
<evidence type="ECO:0000313" key="2">
    <source>
        <dbReference type="EMBL" id="KAF9336948.1"/>
    </source>
</evidence>
<dbReference type="InterPro" id="IPR032675">
    <property type="entry name" value="LRR_dom_sf"/>
</dbReference>
<dbReference type="InterPro" id="IPR036047">
    <property type="entry name" value="F-box-like_dom_sf"/>
</dbReference>
<gene>
    <name evidence="2" type="primary">FBXL4</name>
    <name evidence="2" type="ORF">BG006_006763</name>
</gene>
<dbReference type="SUPFAM" id="SSF81383">
    <property type="entry name" value="F-box domain"/>
    <property type="match status" value="1"/>
</dbReference>
<keyword evidence="3" id="KW-1185">Reference proteome</keyword>
<dbReference type="GO" id="GO:0031146">
    <property type="term" value="P:SCF-dependent proteasomal ubiquitin-dependent protein catabolic process"/>
    <property type="evidence" value="ECO:0007669"/>
    <property type="project" value="TreeGrafter"/>
</dbReference>